<dbReference type="InterPro" id="IPR004812">
    <property type="entry name" value="Efflux_drug-R_Bcr/CmlA"/>
</dbReference>
<keyword evidence="5 8" id="KW-0812">Transmembrane</keyword>
<dbReference type="InterPro" id="IPR020846">
    <property type="entry name" value="MFS_dom"/>
</dbReference>
<feature type="transmembrane region" description="Helical" evidence="8">
    <location>
        <begin position="161"/>
        <end position="181"/>
    </location>
</feature>
<dbReference type="NCBIfam" id="TIGR00710">
    <property type="entry name" value="efflux_Bcr_CflA"/>
    <property type="match status" value="1"/>
</dbReference>
<feature type="transmembrane region" description="Helical" evidence="8">
    <location>
        <begin position="210"/>
        <end position="229"/>
    </location>
</feature>
<evidence type="ECO:0000313" key="11">
    <source>
        <dbReference type="Proteomes" id="UP000071392"/>
    </source>
</evidence>
<dbReference type="Proteomes" id="UP000071392">
    <property type="component" value="Unassembled WGS sequence"/>
</dbReference>
<dbReference type="CDD" id="cd17320">
    <property type="entry name" value="MFS_MdfA_MDR_like"/>
    <property type="match status" value="1"/>
</dbReference>
<dbReference type="Pfam" id="PF07690">
    <property type="entry name" value="MFS_1"/>
    <property type="match status" value="1"/>
</dbReference>
<dbReference type="GO" id="GO:0042910">
    <property type="term" value="F:xenobiotic transmembrane transporter activity"/>
    <property type="evidence" value="ECO:0007669"/>
    <property type="project" value="InterPro"/>
</dbReference>
<dbReference type="Gene3D" id="1.20.1720.10">
    <property type="entry name" value="Multidrug resistance protein D"/>
    <property type="match status" value="1"/>
</dbReference>
<dbReference type="AlphaFoldDB" id="A0A139SNT7"/>
<feature type="transmembrane region" description="Helical" evidence="8">
    <location>
        <begin position="281"/>
        <end position="303"/>
    </location>
</feature>
<evidence type="ECO:0000313" key="10">
    <source>
        <dbReference type="EMBL" id="KXU36226.1"/>
    </source>
</evidence>
<dbReference type="EMBL" id="LSZP01000028">
    <property type="protein sequence ID" value="KXU36226.1"/>
    <property type="molecule type" value="Genomic_DNA"/>
</dbReference>
<dbReference type="InterPro" id="IPR011701">
    <property type="entry name" value="MFS"/>
</dbReference>
<feature type="transmembrane region" description="Helical" evidence="8">
    <location>
        <begin position="74"/>
        <end position="92"/>
    </location>
</feature>
<dbReference type="InterPro" id="IPR036259">
    <property type="entry name" value="MFS_trans_sf"/>
</dbReference>
<evidence type="ECO:0000256" key="1">
    <source>
        <dbReference type="ARBA" id="ARBA00004651"/>
    </source>
</evidence>
<proteinExistence type="inferred from homology"/>
<evidence type="ECO:0000259" key="9">
    <source>
        <dbReference type="PROSITE" id="PS50850"/>
    </source>
</evidence>
<dbReference type="SUPFAM" id="SSF103473">
    <property type="entry name" value="MFS general substrate transporter"/>
    <property type="match status" value="1"/>
</dbReference>
<organism evidence="10 11">
    <name type="scientific">Cephaloticoccus capnophilus</name>
    <dbReference type="NCBI Taxonomy" id="1548208"/>
    <lineage>
        <taxon>Bacteria</taxon>
        <taxon>Pseudomonadati</taxon>
        <taxon>Verrucomicrobiota</taxon>
        <taxon>Opitutia</taxon>
        <taxon>Opitutales</taxon>
        <taxon>Opitutaceae</taxon>
        <taxon>Cephaloticoccus</taxon>
    </lineage>
</organism>
<keyword evidence="11" id="KW-1185">Reference proteome</keyword>
<evidence type="ECO:0000256" key="7">
    <source>
        <dbReference type="ARBA" id="ARBA00023136"/>
    </source>
</evidence>
<comment type="similarity">
    <text evidence="2">Belongs to the major facilitator superfamily. Bcr/CmlA family.</text>
</comment>
<keyword evidence="7 8" id="KW-0472">Membrane</keyword>
<dbReference type="STRING" id="1548208.AXK12_03555"/>
<evidence type="ECO:0000256" key="4">
    <source>
        <dbReference type="ARBA" id="ARBA00022475"/>
    </source>
</evidence>
<keyword evidence="4" id="KW-1003">Cell membrane</keyword>
<name>A0A139SNT7_9BACT</name>
<dbReference type="PANTHER" id="PTHR23502">
    <property type="entry name" value="MAJOR FACILITATOR SUPERFAMILY"/>
    <property type="match status" value="1"/>
</dbReference>
<accession>A0A139SNT7</accession>
<evidence type="ECO:0000256" key="3">
    <source>
        <dbReference type="ARBA" id="ARBA00022448"/>
    </source>
</evidence>
<gene>
    <name evidence="10" type="ORF">AXK12_03555</name>
</gene>
<evidence type="ECO:0000256" key="8">
    <source>
        <dbReference type="SAM" id="Phobius"/>
    </source>
</evidence>
<dbReference type="GO" id="GO:0005886">
    <property type="term" value="C:plasma membrane"/>
    <property type="evidence" value="ECO:0007669"/>
    <property type="project" value="UniProtKB-SubCell"/>
</dbReference>
<sequence>MPSRVWLAVLFGSLSALGPMSIDMYLPAFPQIAAEMGVEVGRVQLTLSFYMIGLAIGQLMYGTLADRLGRRGPLLVGLFLFCSASLGCGLAWSVESLIVFRIAAALGGSAGMVITRAYVRDRFDAAESAKFYSLNMLVMGLAPIFAPLVGGQLLLLASWRALFGLLVVTSACCWLALFRSLPESLPSTKRVRHGFGKIARTYLGLFRQRVFLGYTLCGACMSGVMFSYVSGAPALFMEAHGVSAQHFGFYFGANAVGLILVSQFNVMLLKRFTTRQVLLAAYTANLAGALGFVAVVLSGWGGFWAALPFLWLCIASGGLIYPNSTALALAPVGAAAGSASALLGMLQFALGGVCASLVGAFHDGTGRPLAVVMVLVSAAGWSVLKWLPGRGQ</sequence>
<feature type="domain" description="Major facilitator superfamily (MFS) profile" evidence="9">
    <location>
        <begin position="4"/>
        <end position="392"/>
    </location>
</feature>
<protein>
    <recommendedName>
        <fullName evidence="9">Major facilitator superfamily (MFS) profile domain-containing protein</fullName>
    </recommendedName>
</protein>
<keyword evidence="6 8" id="KW-1133">Transmembrane helix</keyword>
<comment type="caution">
    <text evidence="10">The sequence shown here is derived from an EMBL/GenBank/DDBJ whole genome shotgun (WGS) entry which is preliminary data.</text>
</comment>
<reference evidence="10 11" key="1">
    <citation type="submission" date="2016-02" db="EMBL/GenBank/DDBJ databases">
        <authorList>
            <person name="Wen L."/>
            <person name="He K."/>
            <person name="Yang H."/>
        </authorList>
    </citation>
    <scope>NUCLEOTIDE SEQUENCE [LARGE SCALE GENOMIC DNA]</scope>
    <source>
        <strain evidence="10 11">CV41</strain>
    </source>
</reference>
<feature type="transmembrane region" description="Helical" evidence="8">
    <location>
        <begin position="43"/>
        <end position="62"/>
    </location>
</feature>
<dbReference type="PROSITE" id="PS50850">
    <property type="entry name" value="MFS"/>
    <property type="match status" value="1"/>
</dbReference>
<feature type="transmembrane region" description="Helical" evidence="8">
    <location>
        <begin position="98"/>
        <end position="119"/>
    </location>
</feature>
<dbReference type="PANTHER" id="PTHR23502:SF132">
    <property type="entry name" value="POLYAMINE TRANSPORTER 2-RELATED"/>
    <property type="match status" value="1"/>
</dbReference>
<feature type="transmembrane region" description="Helical" evidence="8">
    <location>
        <begin position="368"/>
        <end position="387"/>
    </location>
</feature>
<evidence type="ECO:0000256" key="2">
    <source>
        <dbReference type="ARBA" id="ARBA00006236"/>
    </source>
</evidence>
<feature type="transmembrane region" description="Helical" evidence="8">
    <location>
        <begin position="309"/>
        <end position="330"/>
    </location>
</feature>
<evidence type="ECO:0000256" key="5">
    <source>
        <dbReference type="ARBA" id="ARBA00022692"/>
    </source>
</evidence>
<comment type="subcellular location">
    <subcellularLocation>
        <location evidence="1">Cell membrane</location>
        <topology evidence="1">Multi-pass membrane protein</topology>
    </subcellularLocation>
</comment>
<dbReference type="FunFam" id="1.20.1720.10:FF:000005">
    <property type="entry name" value="Bcr/CflA family efflux transporter"/>
    <property type="match status" value="1"/>
</dbReference>
<feature type="transmembrane region" description="Helical" evidence="8">
    <location>
        <begin position="249"/>
        <end position="269"/>
    </location>
</feature>
<keyword evidence="3" id="KW-0813">Transport</keyword>
<dbReference type="GO" id="GO:1990961">
    <property type="term" value="P:xenobiotic detoxification by transmembrane export across the plasma membrane"/>
    <property type="evidence" value="ECO:0007669"/>
    <property type="project" value="InterPro"/>
</dbReference>
<evidence type="ECO:0000256" key="6">
    <source>
        <dbReference type="ARBA" id="ARBA00022989"/>
    </source>
</evidence>
<feature type="transmembrane region" description="Helical" evidence="8">
    <location>
        <begin position="131"/>
        <end position="155"/>
    </location>
</feature>